<dbReference type="KEGG" id="scu:SCE1572_29105"/>
<evidence type="ECO:0000313" key="2">
    <source>
        <dbReference type="EMBL" id="AGP38177.1"/>
    </source>
</evidence>
<accession>S4XY82</accession>
<keyword evidence="1" id="KW-0472">Membrane</keyword>
<name>S4XY82_SORCE</name>
<proteinExistence type="predicted"/>
<organism evidence="2 3">
    <name type="scientific">Sorangium cellulosum So0157-2</name>
    <dbReference type="NCBI Taxonomy" id="1254432"/>
    <lineage>
        <taxon>Bacteria</taxon>
        <taxon>Pseudomonadati</taxon>
        <taxon>Myxococcota</taxon>
        <taxon>Polyangia</taxon>
        <taxon>Polyangiales</taxon>
        <taxon>Polyangiaceae</taxon>
        <taxon>Sorangium</taxon>
    </lineage>
</organism>
<dbReference type="EMBL" id="CP003969">
    <property type="protein sequence ID" value="AGP38177.1"/>
    <property type="molecule type" value="Genomic_DNA"/>
</dbReference>
<dbReference type="PATRIC" id="fig|1254432.3.peg.6571"/>
<dbReference type="Proteomes" id="UP000014803">
    <property type="component" value="Chromosome"/>
</dbReference>
<gene>
    <name evidence="2" type="ORF">SCE1572_29105</name>
</gene>
<feature type="transmembrane region" description="Helical" evidence="1">
    <location>
        <begin position="39"/>
        <end position="56"/>
    </location>
</feature>
<evidence type="ECO:0000256" key="1">
    <source>
        <dbReference type="SAM" id="Phobius"/>
    </source>
</evidence>
<feature type="transmembrane region" description="Helical" evidence="1">
    <location>
        <begin position="7"/>
        <end position="27"/>
    </location>
</feature>
<keyword evidence="1" id="KW-0812">Transmembrane</keyword>
<sequence>MQGQFRALGMLVSGGVIIASNVLAYTSVPRGGRFGMVDLLHFALPVAIYCLVNFAMDEGRARERRARGLRDEE</sequence>
<protein>
    <submittedName>
        <fullName evidence="2">Uncharacterized protein</fullName>
    </submittedName>
</protein>
<dbReference type="HOGENOM" id="CLU_201256_0_0_7"/>
<reference evidence="2 3" key="1">
    <citation type="journal article" date="2013" name="Sci. Rep.">
        <title>Extraordinary expansion of a Sorangium cellulosum genome from an alkaline milieu.</title>
        <authorList>
            <person name="Han K."/>
            <person name="Li Z.F."/>
            <person name="Peng R."/>
            <person name="Zhu L.P."/>
            <person name="Zhou T."/>
            <person name="Wang L.G."/>
            <person name="Li S.G."/>
            <person name="Zhang X.B."/>
            <person name="Hu W."/>
            <person name="Wu Z.H."/>
            <person name="Qin N."/>
            <person name="Li Y.Z."/>
        </authorList>
    </citation>
    <scope>NUCLEOTIDE SEQUENCE [LARGE SCALE GENOMIC DNA]</scope>
    <source>
        <strain evidence="2 3">So0157-2</strain>
    </source>
</reference>
<evidence type="ECO:0000313" key="3">
    <source>
        <dbReference type="Proteomes" id="UP000014803"/>
    </source>
</evidence>
<keyword evidence="1" id="KW-1133">Transmembrane helix</keyword>
<dbReference type="AlphaFoldDB" id="S4XY82"/>